<comment type="caution">
    <text evidence="2">The sequence shown here is derived from an EMBL/GenBank/DDBJ whole genome shotgun (WGS) entry which is preliminary data.</text>
</comment>
<feature type="region of interest" description="Disordered" evidence="1">
    <location>
        <begin position="36"/>
        <end position="357"/>
    </location>
</feature>
<organism evidence="2 3">
    <name type="scientific">Madurella mycetomatis</name>
    <dbReference type="NCBI Taxonomy" id="100816"/>
    <lineage>
        <taxon>Eukaryota</taxon>
        <taxon>Fungi</taxon>
        <taxon>Dikarya</taxon>
        <taxon>Ascomycota</taxon>
        <taxon>Pezizomycotina</taxon>
        <taxon>Sordariomycetes</taxon>
        <taxon>Sordariomycetidae</taxon>
        <taxon>Sordariales</taxon>
        <taxon>Sordariales incertae sedis</taxon>
        <taxon>Madurella</taxon>
    </lineage>
</organism>
<feature type="compositionally biased region" description="Low complexity" evidence="1">
    <location>
        <begin position="149"/>
        <end position="165"/>
    </location>
</feature>
<proteinExistence type="predicted"/>
<dbReference type="EMBL" id="LCTW02000378">
    <property type="protein sequence ID" value="KXX74185.1"/>
    <property type="molecule type" value="Genomic_DNA"/>
</dbReference>
<dbReference type="VEuPathDB" id="FungiDB:MMYC01_210519"/>
<reference evidence="2 3" key="1">
    <citation type="journal article" date="2016" name="Genome Announc.">
        <title>Genome Sequence of Madurella mycetomatis mm55, Isolated from a Human Mycetoma Case in Sudan.</title>
        <authorList>
            <person name="Smit S."/>
            <person name="Derks M.F."/>
            <person name="Bervoets S."/>
            <person name="Fahal A."/>
            <person name="van Leeuwen W."/>
            <person name="van Belkum A."/>
            <person name="van de Sande W.W."/>
        </authorList>
    </citation>
    <scope>NUCLEOTIDE SEQUENCE [LARGE SCALE GENOMIC DNA]</scope>
    <source>
        <strain evidence="3">mm55</strain>
    </source>
</reference>
<name>A0A175VSG7_9PEZI</name>
<dbReference type="OrthoDB" id="4590803at2759"/>
<feature type="compositionally biased region" description="Basic and acidic residues" evidence="1">
    <location>
        <begin position="304"/>
        <end position="334"/>
    </location>
</feature>
<evidence type="ECO:0000313" key="2">
    <source>
        <dbReference type="EMBL" id="KXX74185.1"/>
    </source>
</evidence>
<dbReference type="Proteomes" id="UP000078237">
    <property type="component" value="Unassembled WGS sequence"/>
</dbReference>
<evidence type="ECO:0000256" key="1">
    <source>
        <dbReference type="SAM" id="MobiDB-lite"/>
    </source>
</evidence>
<evidence type="ECO:0000313" key="3">
    <source>
        <dbReference type="Proteomes" id="UP000078237"/>
    </source>
</evidence>
<keyword evidence="3" id="KW-1185">Reference proteome</keyword>
<feature type="compositionally biased region" description="Polar residues" evidence="1">
    <location>
        <begin position="232"/>
        <end position="246"/>
    </location>
</feature>
<accession>A0A175VSG7</accession>
<feature type="compositionally biased region" description="Polar residues" evidence="1">
    <location>
        <begin position="431"/>
        <end position="442"/>
    </location>
</feature>
<dbReference type="AlphaFoldDB" id="A0A175VSG7"/>
<feature type="compositionally biased region" description="Polar residues" evidence="1">
    <location>
        <begin position="345"/>
        <end position="354"/>
    </location>
</feature>
<gene>
    <name evidence="2" type="ORF">MMYC01_210519</name>
</gene>
<protein>
    <submittedName>
        <fullName evidence="2">Uncharacterized protein</fullName>
    </submittedName>
</protein>
<feature type="compositionally biased region" description="Polar residues" evidence="1">
    <location>
        <begin position="449"/>
        <end position="467"/>
    </location>
</feature>
<feature type="region of interest" description="Disordered" evidence="1">
    <location>
        <begin position="375"/>
        <end position="483"/>
    </location>
</feature>
<sequence>MATVCLDDQIFCTPPVAAGPKLTSRSALSRNGDLSANVSRAPFHLPPLQDAHDSRRGGPGDSPDDAVLISDSESDCDDSDDGRSETAFLSLEELLAAPHNEMQSNCVAGTDEGIDAPPGASGDDDVKEPWATGGADPDDESVPAQRQQSHSLECSPASSSASPRALHAELDEPVPASRRSLQCAGVPCRQGLGCPRHPNLSTKVYRQPRHAEEPSAKADNPLYHPQAPPGGSSDTGETEQLLNSHSLPRKATCSIETGDSKDCLHPARSGSREGTLCRDEGNKSNSATPEPTPQPPDSQGRIGRQRDIMGDHNTNFKEDHRPAHPPVPDDRGEQNEECSAVPPEVQQSRASTPILSDDDSISELVLAITEPFMQPSASQDRVSFQRDISRRRHCDVDNGEDYRPIVGSNTEYSQDDDFVRPPLRKRRRISASVSTTRGTVSKRQPRLHCTSSGSRQAQDQPNAQSAGEISAAFPARHPHRDLL</sequence>
<feature type="compositionally biased region" description="Basic and acidic residues" evidence="1">
    <location>
        <begin position="383"/>
        <end position="403"/>
    </location>
</feature>